<feature type="region of interest" description="Disordered" evidence="1">
    <location>
        <begin position="123"/>
        <end position="147"/>
    </location>
</feature>
<feature type="region of interest" description="Disordered" evidence="1">
    <location>
        <begin position="187"/>
        <end position="242"/>
    </location>
</feature>
<sequence>MAERKRAEAAEAMRLLRAAQLASALSSPLVSAPLKARAAALAARLRDGGHGANERGELAEAHGCFQAAYALQRHPADGISMANMKAKSGDLDGARDDYLELIAAADAADASLADRAADASLLPGALSPRRPANGRTPRIARDARPAAALVAPPPGAALLTAEQRATVEGKLAALDARLNGRCARGAGTEASTRAAGGSAAAPGGKGARPAGAAGAPPAAAKAASGDARRREQAGAEAAAAARDTEVEAEAEAAAAAAAAAAAVAAAAVAVAAAEEEEEERARAAAEGAGGVDDAPIVRALYAAASAAGGSAAAASGARADVPGRPSQDCHFALHTAVGLVVGVLDGHGGAHGAIASRAAADAMCAWLRRPEKARTLSTDAQTALGELFLEGHVGVLDAIGRATGLVDTLGRWSSGGPEVDARVRTPLDADSRLPVEGGTTATVVALVHGRQLLIAHVGDSDAVLGGDAIDGGGGVSAEKLTADHTPAAGEQWCDEITSERTRFVKVARLWGVAFEQERAHDERHGAADAGGGDAGGGDDGDEDDDEGGDAGGDGGRGSQGGSGGSAAAHGRGL</sequence>
<dbReference type="InterPro" id="IPR015655">
    <property type="entry name" value="PP2C"/>
</dbReference>
<evidence type="ECO:0000313" key="4">
    <source>
        <dbReference type="Proteomes" id="UP000751190"/>
    </source>
</evidence>
<gene>
    <name evidence="3" type="ORF">KFE25_001359</name>
</gene>
<dbReference type="AlphaFoldDB" id="A0A8J5X5V6"/>
<evidence type="ECO:0000259" key="2">
    <source>
        <dbReference type="PROSITE" id="PS51746"/>
    </source>
</evidence>
<accession>A0A8J5X5V6</accession>
<evidence type="ECO:0000256" key="1">
    <source>
        <dbReference type="SAM" id="MobiDB-lite"/>
    </source>
</evidence>
<dbReference type="Proteomes" id="UP000751190">
    <property type="component" value="Unassembled WGS sequence"/>
</dbReference>
<feature type="region of interest" description="Disordered" evidence="1">
    <location>
        <begin position="519"/>
        <end position="573"/>
    </location>
</feature>
<proteinExistence type="predicted"/>
<name>A0A8J5X5V6_DIALT</name>
<dbReference type="PANTHER" id="PTHR47992">
    <property type="entry name" value="PROTEIN PHOSPHATASE"/>
    <property type="match status" value="1"/>
</dbReference>
<dbReference type="Pfam" id="PF00481">
    <property type="entry name" value="PP2C"/>
    <property type="match status" value="1"/>
</dbReference>
<protein>
    <recommendedName>
        <fullName evidence="2">PPM-type phosphatase domain-containing protein</fullName>
    </recommendedName>
</protein>
<evidence type="ECO:0000313" key="3">
    <source>
        <dbReference type="EMBL" id="KAG8461741.1"/>
    </source>
</evidence>
<organism evidence="3 4">
    <name type="scientific">Diacronema lutheri</name>
    <name type="common">Unicellular marine alga</name>
    <name type="synonym">Monochrysis lutheri</name>
    <dbReference type="NCBI Taxonomy" id="2081491"/>
    <lineage>
        <taxon>Eukaryota</taxon>
        <taxon>Haptista</taxon>
        <taxon>Haptophyta</taxon>
        <taxon>Pavlovophyceae</taxon>
        <taxon>Pavlovales</taxon>
        <taxon>Pavlovaceae</taxon>
        <taxon>Diacronema</taxon>
    </lineage>
</organism>
<dbReference type="Gene3D" id="3.60.40.10">
    <property type="entry name" value="PPM-type phosphatase domain"/>
    <property type="match status" value="1"/>
</dbReference>
<keyword evidence="4" id="KW-1185">Reference proteome</keyword>
<dbReference type="SUPFAM" id="SSF81606">
    <property type="entry name" value="PP2C-like"/>
    <property type="match status" value="1"/>
</dbReference>
<feature type="compositionally biased region" description="Low complexity" evidence="1">
    <location>
        <begin position="187"/>
        <end position="225"/>
    </location>
</feature>
<dbReference type="InterPro" id="IPR001932">
    <property type="entry name" value="PPM-type_phosphatase-like_dom"/>
</dbReference>
<reference evidence="3" key="1">
    <citation type="submission" date="2021-05" db="EMBL/GenBank/DDBJ databases">
        <title>The genome of the haptophyte Pavlova lutheri (Diacronema luteri, Pavlovales) - a model for lipid biosynthesis in eukaryotic algae.</title>
        <authorList>
            <person name="Hulatt C.J."/>
            <person name="Posewitz M.C."/>
        </authorList>
    </citation>
    <scope>NUCLEOTIDE SEQUENCE</scope>
    <source>
        <strain evidence="3">NIVA-4/92</strain>
    </source>
</reference>
<comment type="caution">
    <text evidence="3">The sequence shown here is derived from an EMBL/GenBank/DDBJ whole genome shotgun (WGS) entry which is preliminary data.</text>
</comment>
<feature type="compositionally biased region" description="Acidic residues" evidence="1">
    <location>
        <begin position="536"/>
        <end position="548"/>
    </location>
</feature>
<dbReference type="InterPro" id="IPR036457">
    <property type="entry name" value="PPM-type-like_dom_sf"/>
</dbReference>
<dbReference type="EMBL" id="JAGTXO010000024">
    <property type="protein sequence ID" value="KAG8461741.1"/>
    <property type="molecule type" value="Genomic_DNA"/>
</dbReference>
<dbReference type="GO" id="GO:0004722">
    <property type="term" value="F:protein serine/threonine phosphatase activity"/>
    <property type="evidence" value="ECO:0007669"/>
    <property type="project" value="InterPro"/>
</dbReference>
<feature type="compositionally biased region" description="Gly residues" evidence="1">
    <location>
        <begin position="549"/>
        <end position="564"/>
    </location>
</feature>
<feature type="domain" description="PPM-type phosphatase" evidence="2">
    <location>
        <begin position="311"/>
        <end position="573"/>
    </location>
</feature>
<dbReference type="PROSITE" id="PS51746">
    <property type="entry name" value="PPM_2"/>
    <property type="match status" value="1"/>
</dbReference>